<comment type="caution">
    <text evidence="1">The sequence shown here is derived from an EMBL/GenBank/DDBJ whole genome shotgun (WGS) entry which is preliminary data.</text>
</comment>
<gene>
    <name evidence="1" type="ORF">SHI21_19900</name>
</gene>
<reference evidence="1 2" key="1">
    <citation type="submission" date="2023-11" db="EMBL/GenBank/DDBJ databases">
        <title>A Novel Polar Bacteriovorax (B. antarcticus) Isolated from the Biocrust in Antarctica.</title>
        <authorList>
            <person name="Mun W."/>
            <person name="Choi S.Y."/>
            <person name="Mitchell R.J."/>
        </authorList>
    </citation>
    <scope>NUCLEOTIDE SEQUENCE [LARGE SCALE GENOMIC DNA]</scope>
    <source>
        <strain evidence="1 2">PP10</strain>
    </source>
</reference>
<dbReference type="EMBL" id="JAYGJQ010000003">
    <property type="protein sequence ID" value="MEA9358510.1"/>
    <property type="molecule type" value="Genomic_DNA"/>
</dbReference>
<dbReference type="Proteomes" id="UP001302274">
    <property type="component" value="Unassembled WGS sequence"/>
</dbReference>
<accession>A0ABU5VZK8</accession>
<name>A0ABU5VZK8_9BACT</name>
<organism evidence="1 2">
    <name type="scientific">Bacteriovorax antarcticus</name>
    <dbReference type="NCBI Taxonomy" id="3088717"/>
    <lineage>
        <taxon>Bacteria</taxon>
        <taxon>Pseudomonadati</taxon>
        <taxon>Bdellovibrionota</taxon>
        <taxon>Bacteriovoracia</taxon>
        <taxon>Bacteriovoracales</taxon>
        <taxon>Bacteriovoracaceae</taxon>
        <taxon>Bacteriovorax</taxon>
    </lineage>
</organism>
<dbReference type="RefSeq" id="WP_323578947.1">
    <property type="nucleotide sequence ID" value="NZ_JAYGJQ010000003.1"/>
</dbReference>
<protein>
    <submittedName>
        <fullName evidence="1">Uncharacterized protein</fullName>
    </submittedName>
</protein>
<keyword evidence="2" id="KW-1185">Reference proteome</keyword>
<sequence length="94" mass="10609">MSDSKKSSNPLYVVRNNGVDVEAANSIIDLILKKTGIDQMIPILENIMAILLSQVNSYPMFMEVKKIFDAIFEKAIEIMFQAQQVINSMQKKNA</sequence>
<proteinExistence type="predicted"/>
<evidence type="ECO:0000313" key="1">
    <source>
        <dbReference type="EMBL" id="MEA9358510.1"/>
    </source>
</evidence>
<evidence type="ECO:0000313" key="2">
    <source>
        <dbReference type="Proteomes" id="UP001302274"/>
    </source>
</evidence>